<name>A0A2H4UFU8_MAMLE</name>
<dbReference type="PANTHER" id="PTHR11014:SF63">
    <property type="entry name" value="METALLOPEPTIDASE, PUTATIVE (AFU_ORTHOLOGUE AFUA_6G09600)-RELATED"/>
    <property type="match status" value="1"/>
</dbReference>
<dbReference type="RefSeq" id="WP_147640585.1">
    <property type="nucleotide sequence ID" value="NZ_CABIVY010000001.1"/>
</dbReference>
<dbReference type="GO" id="GO:0046872">
    <property type="term" value="F:metal ion binding"/>
    <property type="evidence" value="ECO:0007669"/>
    <property type="project" value="UniProtKB-KW"/>
</dbReference>
<evidence type="ECO:0000313" key="6">
    <source>
        <dbReference type="EMBL" id="WHI60304.1"/>
    </source>
</evidence>
<dbReference type="AlphaFoldDB" id="A0A2H4UFU8"/>
<feature type="binding site" evidence="3">
    <location>
        <position position="164"/>
    </location>
    <ligand>
        <name>Mn(2+)</name>
        <dbReference type="ChEBI" id="CHEBI:29035"/>
        <label>2</label>
    </ligand>
</feature>
<feature type="binding site" evidence="3">
    <location>
        <position position="139"/>
    </location>
    <ligand>
        <name>Mn(2+)</name>
        <dbReference type="ChEBI" id="CHEBI:29035"/>
        <label>2</label>
    </ligand>
</feature>
<dbReference type="GO" id="GO:0050118">
    <property type="term" value="F:N-acetyldiaminopimelate deacetylase activity"/>
    <property type="evidence" value="ECO:0007669"/>
    <property type="project" value="UniProtKB-ARBA"/>
</dbReference>
<accession>A0A2H4UFU8</accession>
<dbReference type="InterPro" id="IPR017439">
    <property type="entry name" value="Amidohydrolase"/>
</dbReference>
<dbReference type="Pfam" id="PF07687">
    <property type="entry name" value="M20_dimer"/>
    <property type="match status" value="1"/>
</dbReference>
<gene>
    <name evidence="6" type="ORF">PYH69_01375</name>
</gene>
<dbReference type="EMBL" id="CP118848">
    <property type="protein sequence ID" value="WHI60304.1"/>
    <property type="molecule type" value="Genomic_DNA"/>
</dbReference>
<keyword evidence="3" id="KW-0479">Metal-binding</keyword>
<dbReference type="GO" id="GO:0019877">
    <property type="term" value="P:diaminopimelate biosynthetic process"/>
    <property type="evidence" value="ECO:0007669"/>
    <property type="project" value="UniProtKB-ARBA"/>
</dbReference>
<organism evidence="5">
    <name type="scientific">Mammaliicoccus lentus</name>
    <name type="common">Staphylococcus lentus</name>
    <dbReference type="NCBI Taxonomy" id="42858"/>
    <lineage>
        <taxon>Bacteria</taxon>
        <taxon>Bacillati</taxon>
        <taxon>Bacillota</taxon>
        <taxon>Bacilli</taxon>
        <taxon>Bacillales</taxon>
        <taxon>Staphylococcaceae</taxon>
        <taxon>Mammaliicoccus</taxon>
    </lineage>
</organism>
<evidence type="ECO:0000256" key="2">
    <source>
        <dbReference type="ARBA" id="ARBA00022801"/>
    </source>
</evidence>
<evidence type="ECO:0000256" key="3">
    <source>
        <dbReference type="PIRSR" id="PIRSR005962-1"/>
    </source>
</evidence>
<dbReference type="InterPro" id="IPR011650">
    <property type="entry name" value="Peptidase_M20_dimer"/>
</dbReference>
<comment type="cofactor">
    <cofactor evidence="3">
        <name>Mn(2+)</name>
        <dbReference type="ChEBI" id="CHEBI:29035"/>
    </cofactor>
    <text evidence="3">The Mn(2+) ion enhances activity.</text>
</comment>
<dbReference type="NCBIfam" id="TIGR01891">
    <property type="entry name" value="amidohydrolases"/>
    <property type="match status" value="1"/>
</dbReference>
<dbReference type="InterPro" id="IPR036264">
    <property type="entry name" value="Bact_exopeptidase_dim_dom"/>
</dbReference>
<dbReference type="Pfam" id="PF01546">
    <property type="entry name" value="Peptidase_M20"/>
    <property type="match status" value="1"/>
</dbReference>
<dbReference type="PIRSF" id="PIRSF005962">
    <property type="entry name" value="Pept_M20D_amidohydro"/>
    <property type="match status" value="1"/>
</dbReference>
<dbReference type="Proteomes" id="UP001223261">
    <property type="component" value="Chromosome"/>
</dbReference>
<protein>
    <submittedName>
        <fullName evidence="5 6">Amidohydrolase</fullName>
    </submittedName>
</protein>
<feature type="binding site" evidence="3">
    <location>
        <position position="361"/>
    </location>
    <ligand>
        <name>Mn(2+)</name>
        <dbReference type="ChEBI" id="CHEBI:29035"/>
        <label>2</label>
    </ligand>
</feature>
<feature type="binding site" evidence="3">
    <location>
        <position position="105"/>
    </location>
    <ligand>
        <name>Mn(2+)</name>
        <dbReference type="ChEBI" id="CHEBI:29035"/>
        <label>2</label>
    </ligand>
</feature>
<evidence type="ECO:0000259" key="4">
    <source>
        <dbReference type="Pfam" id="PF07687"/>
    </source>
</evidence>
<dbReference type="PANTHER" id="PTHR11014">
    <property type="entry name" value="PEPTIDASE M20 FAMILY MEMBER"/>
    <property type="match status" value="1"/>
</dbReference>
<dbReference type="SUPFAM" id="SSF53187">
    <property type="entry name" value="Zn-dependent exopeptidases"/>
    <property type="match status" value="1"/>
</dbReference>
<dbReference type="FunFam" id="3.30.70.360:FF:000001">
    <property type="entry name" value="N-acetyldiaminopimelate deacetylase"/>
    <property type="match status" value="1"/>
</dbReference>
<dbReference type="InterPro" id="IPR002933">
    <property type="entry name" value="Peptidase_M20"/>
</dbReference>
<keyword evidence="2 5" id="KW-0378">Hydrolase</keyword>
<dbReference type="Gene3D" id="3.30.70.360">
    <property type="match status" value="1"/>
</dbReference>
<dbReference type="EMBL" id="MG557993">
    <property type="protein sequence ID" value="ATZ72133.1"/>
    <property type="molecule type" value="Genomic_DNA"/>
</dbReference>
<proteinExistence type="inferred from homology"/>
<evidence type="ECO:0000256" key="1">
    <source>
        <dbReference type="ARBA" id="ARBA00006153"/>
    </source>
</evidence>
<sequence length="389" mass="43778">MVNWKKEIEEKFDRLVEIRRYMHMNPELSYHEDKTHDFILSELKKLDKLQIRERVGQNGIVAKLKGNEPGQTIAFRADFDALPIQDEKDVPYKSTVDGVMHACGHDGHTATLLTLCELLHEHQSQLKGNVVFIFQYAEELSPGGAKPMVDDGALDGVDKIYGNHFWSGHSTSEIKTKSSAMMASPDYFKITIQGKGGHGAKPHTSIDPIVIVSEYISSLQKIISRNLDPIDQGVITVGKIDAGNTFNVISDTATIEGTVRTFNPKVKDLIEEELERLLKGICIANNASYDFDYRRGYPTVINHDEQYNVVKKAATDLDLTYEDIEPMMIGEDFSYYLLERPGCFFLTGSGNEEKSSTAPHHHPMFDLDEDAMKTTTEMFLKILEVEGVI</sequence>
<evidence type="ECO:0000313" key="5">
    <source>
        <dbReference type="EMBL" id="ATZ72133.1"/>
    </source>
</evidence>
<reference evidence="6" key="2">
    <citation type="journal article" date="2023" name="Antibiotics">
        <title>Prevalence and Molecular Characterization of Methicillin-Resistant Staphylococci (MRS) and Mammaliicocci (MRM) in Dromedary Camels from Algeria: First Detection of SCCmec-mecC Hybrid in Methicillin-Resistant Mammaliicoccus lentus.</title>
        <authorList>
            <person name="Belhout C."/>
            <person name="Boyen F."/>
            <person name="Vereecke N."/>
            <person name="Theuns S."/>
            <person name="Taibi N."/>
            <person name="Stegger M."/>
            <person name="de la Fe-Rodriguez P.Y."/>
            <person name="Bouayad L."/>
            <person name="Elgroud R."/>
            <person name="Butaye P."/>
        </authorList>
    </citation>
    <scope>NUCLEOTIDE SEQUENCE</scope>
    <source>
        <strain evidence="6">7048</strain>
    </source>
</reference>
<dbReference type="Gene3D" id="3.40.630.10">
    <property type="entry name" value="Zn peptidases"/>
    <property type="match status" value="1"/>
</dbReference>
<feature type="binding site" evidence="3">
    <location>
        <position position="103"/>
    </location>
    <ligand>
        <name>Mn(2+)</name>
        <dbReference type="ChEBI" id="CHEBI:29035"/>
        <label>2</label>
    </ligand>
</feature>
<keyword evidence="3" id="KW-0464">Manganese</keyword>
<feature type="domain" description="Peptidase M20 dimerisation" evidence="4">
    <location>
        <begin position="188"/>
        <end position="279"/>
    </location>
</feature>
<dbReference type="SUPFAM" id="SSF55031">
    <property type="entry name" value="Bacterial exopeptidase dimerisation domain"/>
    <property type="match status" value="1"/>
</dbReference>
<reference evidence="5" key="1">
    <citation type="submission" date="2017-11" db="EMBL/GenBank/DDBJ databases">
        <title>Characterization of MphC-encoding regions from staphylococci of animal origin.</title>
        <authorList>
            <person name="Papagiannitsis C.C."/>
            <person name="Petinaki E."/>
        </authorList>
    </citation>
    <scope>NUCLEOTIDE SEQUENCE</scope>
    <source>
        <strain evidence="5">Sle-091lar</strain>
    </source>
</reference>
<comment type="similarity">
    <text evidence="1">Belongs to the peptidase M20 family.</text>
</comment>